<evidence type="ECO:0000256" key="1">
    <source>
        <dbReference type="ARBA" id="ARBA00006817"/>
    </source>
</evidence>
<protein>
    <submittedName>
        <fullName evidence="3">Uncharacterized protein YndB with AHSA1/START domain</fullName>
    </submittedName>
</protein>
<dbReference type="OrthoDB" id="3365660at2"/>
<dbReference type="CDD" id="cd07814">
    <property type="entry name" value="SRPBCC_CalC_Aha1-like"/>
    <property type="match status" value="1"/>
</dbReference>
<evidence type="ECO:0000259" key="2">
    <source>
        <dbReference type="Pfam" id="PF08327"/>
    </source>
</evidence>
<dbReference type="Proteomes" id="UP000319213">
    <property type="component" value="Unassembled WGS sequence"/>
</dbReference>
<dbReference type="InterPro" id="IPR023393">
    <property type="entry name" value="START-like_dom_sf"/>
</dbReference>
<reference evidence="3 4" key="1">
    <citation type="submission" date="2019-06" db="EMBL/GenBank/DDBJ databases">
        <title>Sequencing the genomes of 1000 actinobacteria strains.</title>
        <authorList>
            <person name="Klenk H.-P."/>
        </authorList>
    </citation>
    <scope>NUCLEOTIDE SEQUENCE [LARGE SCALE GENOMIC DNA]</scope>
    <source>
        <strain evidence="3 4">DSM 43186</strain>
    </source>
</reference>
<sequence length="160" mass="18190">MPVVKSYRDVEALRLTVVAEFSAPVERVWRVWEDPRLLERWWGPPGWPATFERHEFVVGGRSAYYMTGPDGQRSHGWWRITAIEPPHRLEFDDGFADEEGRPLFSGRAIHGVVTLEPHEGGTRMTMVSTFGDAEFMERVIAMGMEDGLTLAMGQIDDLLA</sequence>
<feature type="domain" description="Activator of Hsp90 ATPase homologue 1/2-like C-terminal" evidence="2">
    <location>
        <begin position="23"/>
        <end position="159"/>
    </location>
</feature>
<dbReference type="Gene3D" id="3.30.530.20">
    <property type="match status" value="1"/>
</dbReference>
<dbReference type="AlphaFoldDB" id="A0A543J324"/>
<gene>
    <name evidence="3" type="ORF">FHX40_3971</name>
</gene>
<proteinExistence type="inferred from homology"/>
<dbReference type="SUPFAM" id="SSF55961">
    <property type="entry name" value="Bet v1-like"/>
    <property type="match status" value="1"/>
</dbReference>
<organism evidence="3 4">
    <name type="scientific">Thermopolyspora flexuosa</name>
    <dbReference type="NCBI Taxonomy" id="103836"/>
    <lineage>
        <taxon>Bacteria</taxon>
        <taxon>Bacillati</taxon>
        <taxon>Actinomycetota</taxon>
        <taxon>Actinomycetes</taxon>
        <taxon>Streptosporangiales</taxon>
        <taxon>Streptosporangiaceae</taxon>
        <taxon>Thermopolyspora</taxon>
    </lineage>
</organism>
<evidence type="ECO:0000313" key="3">
    <source>
        <dbReference type="EMBL" id="TQM77214.1"/>
    </source>
</evidence>
<dbReference type="RefSeq" id="WP_142260985.1">
    <property type="nucleotide sequence ID" value="NZ_BMPV01000002.1"/>
</dbReference>
<keyword evidence="4" id="KW-1185">Reference proteome</keyword>
<name>A0A543J324_9ACTN</name>
<dbReference type="Pfam" id="PF08327">
    <property type="entry name" value="AHSA1"/>
    <property type="match status" value="1"/>
</dbReference>
<dbReference type="EMBL" id="VFPQ01000001">
    <property type="protein sequence ID" value="TQM77214.1"/>
    <property type="molecule type" value="Genomic_DNA"/>
</dbReference>
<accession>A0A543J324</accession>
<comment type="similarity">
    <text evidence="1">Belongs to the AHA1 family.</text>
</comment>
<dbReference type="InterPro" id="IPR013538">
    <property type="entry name" value="ASHA1/2-like_C"/>
</dbReference>
<evidence type="ECO:0000313" key="4">
    <source>
        <dbReference type="Proteomes" id="UP000319213"/>
    </source>
</evidence>
<comment type="caution">
    <text evidence="3">The sequence shown here is derived from an EMBL/GenBank/DDBJ whole genome shotgun (WGS) entry which is preliminary data.</text>
</comment>